<protein>
    <recommendedName>
        <fullName evidence="4">PepSY domain-containing protein</fullName>
    </recommendedName>
</protein>
<keyword evidence="1" id="KW-0812">Transmembrane</keyword>
<dbReference type="EMBL" id="JBHULE010000002">
    <property type="protein sequence ID" value="MFD2561401.1"/>
    <property type="molecule type" value="Genomic_DNA"/>
</dbReference>
<proteinExistence type="predicted"/>
<keyword evidence="1" id="KW-0472">Membrane</keyword>
<gene>
    <name evidence="2" type="ORF">ACFSR1_01890</name>
</gene>
<accession>A0ABW5LBB0</accession>
<keyword evidence="3" id="KW-1185">Reference proteome</keyword>
<reference evidence="3" key="1">
    <citation type="journal article" date="2019" name="Int. J. Syst. Evol. Microbiol.">
        <title>The Global Catalogue of Microorganisms (GCM) 10K type strain sequencing project: providing services to taxonomists for standard genome sequencing and annotation.</title>
        <authorList>
            <consortium name="The Broad Institute Genomics Platform"/>
            <consortium name="The Broad Institute Genome Sequencing Center for Infectious Disease"/>
            <person name="Wu L."/>
            <person name="Ma J."/>
        </authorList>
    </citation>
    <scope>NUCLEOTIDE SEQUENCE [LARGE SCALE GENOMIC DNA]</scope>
    <source>
        <strain evidence="3">KCTC 52274</strain>
    </source>
</reference>
<keyword evidence="1" id="KW-1133">Transmembrane helix</keyword>
<name>A0ABW5LBB0_9FLAO</name>
<evidence type="ECO:0000313" key="2">
    <source>
        <dbReference type="EMBL" id="MFD2561401.1"/>
    </source>
</evidence>
<dbReference type="SUPFAM" id="SSF160574">
    <property type="entry name" value="BT0923-like"/>
    <property type="match status" value="1"/>
</dbReference>
<feature type="transmembrane region" description="Helical" evidence="1">
    <location>
        <begin position="6"/>
        <end position="23"/>
    </location>
</feature>
<comment type="caution">
    <text evidence="2">The sequence shown here is derived from an EMBL/GenBank/DDBJ whole genome shotgun (WGS) entry which is preliminary data.</text>
</comment>
<organism evidence="2 3">
    <name type="scientific">Aquimarina rubra</name>
    <dbReference type="NCBI Taxonomy" id="1920033"/>
    <lineage>
        <taxon>Bacteria</taxon>
        <taxon>Pseudomonadati</taxon>
        <taxon>Bacteroidota</taxon>
        <taxon>Flavobacteriia</taxon>
        <taxon>Flavobacteriales</taxon>
        <taxon>Flavobacteriaceae</taxon>
        <taxon>Aquimarina</taxon>
    </lineage>
</organism>
<evidence type="ECO:0008006" key="4">
    <source>
        <dbReference type="Google" id="ProtNLM"/>
    </source>
</evidence>
<dbReference type="Gene3D" id="3.40.1420.30">
    <property type="match status" value="1"/>
</dbReference>
<evidence type="ECO:0000256" key="1">
    <source>
        <dbReference type="SAM" id="Phobius"/>
    </source>
</evidence>
<evidence type="ECO:0000313" key="3">
    <source>
        <dbReference type="Proteomes" id="UP001597319"/>
    </source>
</evidence>
<dbReference type="Proteomes" id="UP001597319">
    <property type="component" value="Unassembled WGS sequence"/>
</dbReference>
<dbReference type="RefSeq" id="WP_378289069.1">
    <property type="nucleotide sequence ID" value="NZ_JBHULE010000002.1"/>
</dbReference>
<sequence>MFYSNSIIWIFCFSICFSISGYSQNKLEREFRIKSSDVPTLALDFMNQGPFDKKIKWYAEESQNGKSIEAKTCYKNIKYSIEFDTNGKPQDVEQKVSFASIPESLRKQIKSSLDSVFVKSKIKKIQKQWVGSRSALISLINQKTTPQSYDLNYEFIVRGKKDKQYTNYELLYNKKGVLLQILKIVSANTDNLIY</sequence>